<sequence length="301" mass="33029">MSINHSLYINIVVCGIVLGTIARLIYLRVDYRQYPTYPQGYMTHLTLGLISAALGAFSVPALIEKQYTAVTFLALAAQQFKGVREIERASLEKMEATELVPRGAAYIENIAKIFEARNYIAMAVAAFTSLVVYLSKSVIIGVIIGGIAIYLSRYVMKTAYIRDIAEVIPSKIVFKGPLLCVEDVVLADIGLKEGREIIEKFGMAVVIRPKGLDSLISINNLGIRQAILHEAANQLGLKMNIDTPELAPLTMNNNKNGDVIVVMVAMNPDIDAFVEIIKNVPAIETVRKYPSKSRAARKTIG</sequence>
<protein>
    <recommendedName>
        <fullName evidence="4">YIEGIA protein</fullName>
    </recommendedName>
</protein>
<evidence type="ECO:0008006" key="4">
    <source>
        <dbReference type="Google" id="ProtNLM"/>
    </source>
</evidence>
<dbReference type="Pfam" id="PF14045">
    <property type="entry name" value="YIEGIA"/>
    <property type="match status" value="1"/>
</dbReference>
<dbReference type="STRING" id="2325.TKV_c15200"/>
<feature type="transmembrane region" description="Helical" evidence="1">
    <location>
        <begin position="119"/>
        <end position="152"/>
    </location>
</feature>
<dbReference type="Proteomes" id="UP000029669">
    <property type="component" value="Chromosome"/>
</dbReference>
<dbReference type="EMBL" id="CP009170">
    <property type="protein sequence ID" value="AIS52685.1"/>
    <property type="molecule type" value="Genomic_DNA"/>
</dbReference>
<dbReference type="eggNOG" id="ENOG502Z8EA">
    <property type="taxonomic scope" value="Bacteria"/>
</dbReference>
<organism evidence="2 3">
    <name type="scientific">Thermoanaerobacter kivui</name>
    <name type="common">Acetogenium kivui</name>
    <dbReference type="NCBI Taxonomy" id="2325"/>
    <lineage>
        <taxon>Bacteria</taxon>
        <taxon>Bacillati</taxon>
        <taxon>Bacillota</taxon>
        <taxon>Clostridia</taxon>
        <taxon>Thermoanaerobacterales</taxon>
        <taxon>Thermoanaerobacteraceae</taxon>
        <taxon>Thermoanaerobacter</taxon>
    </lineage>
</organism>
<keyword evidence="1" id="KW-0472">Membrane</keyword>
<keyword evidence="3" id="KW-1185">Reference proteome</keyword>
<gene>
    <name evidence="2" type="ORF">TKV_c15200</name>
</gene>
<accession>A0A097AS96</accession>
<evidence type="ECO:0000313" key="2">
    <source>
        <dbReference type="EMBL" id="AIS52685.1"/>
    </source>
</evidence>
<dbReference type="KEGG" id="tki:TKV_c15200"/>
<keyword evidence="1" id="KW-0812">Transmembrane</keyword>
<dbReference type="RefSeq" id="WP_049685397.1">
    <property type="nucleotide sequence ID" value="NZ_CP009170.1"/>
</dbReference>
<dbReference type="HOGENOM" id="CLU_080450_0_0_9"/>
<dbReference type="OrthoDB" id="1846546at2"/>
<feature type="transmembrane region" description="Helical" evidence="1">
    <location>
        <begin position="6"/>
        <end position="29"/>
    </location>
</feature>
<feature type="transmembrane region" description="Helical" evidence="1">
    <location>
        <begin position="41"/>
        <end position="63"/>
    </location>
</feature>
<reference evidence="3" key="1">
    <citation type="journal article" date="2015" name="Genome Announc.">
        <title>Whole-Genome Sequences of 80 Environmental and Clinical Isolates of Burkholderia pseudomallei.</title>
        <authorList>
            <person name="Johnson S.L."/>
            <person name="Baker A.L."/>
            <person name="Chain P.S."/>
            <person name="Currie B.J."/>
            <person name="Daligault H.E."/>
            <person name="Davenport K.W."/>
            <person name="Davis C.B."/>
            <person name="Inglis T.J."/>
            <person name="Kaestli M."/>
            <person name="Koren S."/>
            <person name="Mayo M."/>
            <person name="Merritt A.J."/>
            <person name="Price E.P."/>
            <person name="Sarovich D.S."/>
            <person name="Warner J."/>
            <person name="Rosovitz M.J."/>
        </authorList>
    </citation>
    <scope>NUCLEOTIDE SEQUENCE [LARGE SCALE GENOMIC DNA]</scope>
    <source>
        <strain evidence="3">DSM 2030</strain>
    </source>
</reference>
<name>A0A097AS96_THEKI</name>
<keyword evidence="1" id="KW-1133">Transmembrane helix</keyword>
<evidence type="ECO:0000313" key="3">
    <source>
        <dbReference type="Proteomes" id="UP000029669"/>
    </source>
</evidence>
<dbReference type="AlphaFoldDB" id="A0A097AS96"/>
<evidence type="ECO:0000256" key="1">
    <source>
        <dbReference type="SAM" id="Phobius"/>
    </source>
</evidence>
<proteinExistence type="predicted"/>
<dbReference type="InterPro" id="IPR025918">
    <property type="entry name" value="YIEGIA"/>
</dbReference>